<evidence type="ECO:0000313" key="1">
    <source>
        <dbReference type="EMBL" id="GAA0346840.1"/>
    </source>
</evidence>
<keyword evidence="2" id="KW-1185">Reference proteome</keyword>
<protein>
    <recommendedName>
        <fullName evidence="3">KOW domain-containing protein</fullName>
    </recommendedName>
</protein>
<evidence type="ECO:0008006" key="3">
    <source>
        <dbReference type="Google" id="ProtNLM"/>
    </source>
</evidence>
<dbReference type="RefSeq" id="WP_343842305.1">
    <property type="nucleotide sequence ID" value="NZ_BAAAEI010000006.1"/>
</dbReference>
<dbReference type="InterPro" id="IPR025023">
    <property type="entry name" value="DUF3912"/>
</dbReference>
<dbReference type="Proteomes" id="UP001501757">
    <property type="component" value="Unassembled WGS sequence"/>
</dbReference>
<name>A0ABN0WU98_9ALTE</name>
<reference evidence="1 2" key="1">
    <citation type="journal article" date="2019" name="Int. J. Syst. Evol. Microbiol.">
        <title>The Global Catalogue of Microorganisms (GCM) 10K type strain sequencing project: providing services to taxonomists for standard genome sequencing and annotation.</title>
        <authorList>
            <consortium name="The Broad Institute Genomics Platform"/>
            <consortium name="The Broad Institute Genome Sequencing Center for Infectious Disease"/>
            <person name="Wu L."/>
            <person name="Ma J."/>
        </authorList>
    </citation>
    <scope>NUCLEOTIDE SEQUENCE [LARGE SCALE GENOMIC DNA]</scope>
    <source>
        <strain evidence="1 2">JCM 13378</strain>
    </source>
</reference>
<dbReference type="Pfam" id="PF13051">
    <property type="entry name" value="DUF3912"/>
    <property type="match status" value="1"/>
</dbReference>
<comment type="caution">
    <text evidence="1">The sequence shown here is derived from an EMBL/GenBank/DDBJ whole genome shotgun (WGS) entry which is preliminary data.</text>
</comment>
<sequence length="77" mass="8665">MPLPKAQVDLPSPPASLLGRCVYIKRGPYQGRKAKVLRQVNPDSYQIGGEDLGEHLIMVKRDQIIAGRRSNRKKRAK</sequence>
<accession>A0ABN0WU98</accession>
<evidence type="ECO:0000313" key="2">
    <source>
        <dbReference type="Proteomes" id="UP001501757"/>
    </source>
</evidence>
<gene>
    <name evidence="1" type="ORF">GCM10009092_09110</name>
</gene>
<proteinExistence type="predicted"/>
<dbReference type="EMBL" id="BAAAEI010000006">
    <property type="protein sequence ID" value="GAA0346840.1"/>
    <property type="molecule type" value="Genomic_DNA"/>
</dbReference>
<organism evidence="1 2">
    <name type="scientific">Bowmanella denitrificans</name>
    <dbReference type="NCBI Taxonomy" id="366582"/>
    <lineage>
        <taxon>Bacteria</taxon>
        <taxon>Pseudomonadati</taxon>
        <taxon>Pseudomonadota</taxon>
        <taxon>Gammaproteobacteria</taxon>
        <taxon>Alteromonadales</taxon>
        <taxon>Alteromonadaceae</taxon>
        <taxon>Bowmanella</taxon>
    </lineage>
</organism>